<evidence type="ECO:0000256" key="1">
    <source>
        <dbReference type="ARBA" id="ARBA00022428"/>
    </source>
</evidence>
<sequence length="258" mass="29349">MTKTTPHLIFLHGLLGDSTEWSAIRAALPHFSCIALDLPCHGSAKEICAEDFNQVCDYLWKKIHQAIAHAPYYLIGYSLGGRIALHYGLHWCKNNLEQARQLQGLILEGANLGLNQAQEKQIRWQQDCHWAKRFSQEKIELVLQDWYHQPVFAQLSAQQRLSLIHQRAHNSGQHIAQMLKATSLAKQLDFRNDIKKSDLAIHYFCGEEDQKFSAMAARANLTVNLIPNAGHNAHWENPQAFAQGIEKKIIEDLSQGKK</sequence>
<accession>A0A1T0BBS1</accession>
<keyword evidence="1 3" id="KW-0474">Menaquinone biosynthesis</keyword>
<dbReference type="InterPro" id="IPR000073">
    <property type="entry name" value="AB_hydrolase_1"/>
</dbReference>
<comment type="pathway">
    <text evidence="3">Quinol/quinone metabolism; menaquinone biosynthesis.</text>
</comment>
<dbReference type="Proteomes" id="UP000190023">
    <property type="component" value="Unassembled WGS sequence"/>
</dbReference>
<dbReference type="Gene3D" id="3.40.50.1820">
    <property type="entry name" value="alpha/beta hydrolase"/>
    <property type="match status" value="1"/>
</dbReference>
<evidence type="ECO:0000259" key="4">
    <source>
        <dbReference type="Pfam" id="PF00561"/>
    </source>
</evidence>
<comment type="catalytic activity">
    <reaction evidence="3">
        <text>5-enolpyruvoyl-6-hydroxy-2-succinyl-cyclohex-3-ene-1-carboxylate = (1R,6R)-6-hydroxy-2-succinyl-cyclohexa-2,4-diene-1-carboxylate + pyruvate</text>
        <dbReference type="Rhea" id="RHEA:25597"/>
        <dbReference type="ChEBI" id="CHEBI:15361"/>
        <dbReference type="ChEBI" id="CHEBI:58689"/>
        <dbReference type="ChEBI" id="CHEBI:58818"/>
        <dbReference type="EC" id="4.2.99.20"/>
    </reaction>
</comment>
<keyword evidence="6" id="KW-1185">Reference proteome</keyword>
<comment type="caution">
    <text evidence="5">The sequence shown here is derived from an EMBL/GenBank/DDBJ whole genome shotgun (WGS) entry which is preliminary data.</text>
</comment>
<comment type="subunit">
    <text evidence="3">Monomer.</text>
</comment>
<gene>
    <name evidence="3" type="primary">menH</name>
    <name evidence="5" type="ORF">B0188_00230</name>
</gene>
<dbReference type="HAMAP" id="MF_01660">
    <property type="entry name" value="MenH"/>
    <property type="match status" value="1"/>
</dbReference>
<organism evidence="5 6">
    <name type="scientific">[Haemophilus] felis</name>
    <dbReference type="NCBI Taxonomy" id="123822"/>
    <lineage>
        <taxon>Bacteria</taxon>
        <taxon>Pseudomonadati</taxon>
        <taxon>Pseudomonadota</taxon>
        <taxon>Gammaproteobacteria</taxon>
        <taxon>Pasteurellales</taxon>
        <taxon>Pasteurellaceae</taxon>
    </lineage>
</organism>
<dbReference type="AlphaFoldDB" id="A0A1T0BBS1"/>
<dbReference type="UniPathway" id="UPA01057">
    <property type="reaction ID" value="UER00900"/>
</dbReference>
<evidence type="ECO:0000313" key="6">
    <source>
        <dbReference type="Proteomes" id="UP000190023"/>
    </source>
</evidence>
<keyword evidence="2 3" id="KW-0456">Lyase</keyword>
<dbReference type="PANTHER" id="PTHR42916:SF1">
    <property type="entry name" value="PROTEIN PHYLLO, CHLOROPLASTIC"/>
    <property type="match status" value="1"/>
</dbReference>
<proteinExistence type="inferred from homology"/>
<reference evidence="5 6" key="1">
    <citation type="submission" date="2017-02" db="EMBL/GenBank/DDBJ databases">
        <title>Draft genome sequence of Haemophilus felis CCUG 31170 type strain.</title>
        <authorList>
            <person name="Engstrom-Jakobsson H."/>
            <person name="Salva-Serra F."/>
            <person name="Thorell K."/>
            <person name="Gonzales-Siles L."/>
            <person name="Karlsson R."/>
            <person name="Boulund F."/>
            <person name="Engstrand L."/>
            <person name="Kristiansson E."/>
            <person name="Moore E."/>
        </authorList>
    </citation>
    <scope>NUCLEOTIDE SEQUENCE [LARGE SCALE GENOMIC DNA]</scope>
    <source>
        <strain evidence="5 6">CCUG 31170</strain>
    </source>
</reference>
<evidence type="ECO:0000256" key="2">
    <source>
        <dbReference type="ARBA" id="ARBA00023239"/>
    </source>
</evidence>
<dbReference type="GO" id="GO:0009234">
    <property type="term" value="P:menaquinone biosynthetic process"/>
    <property type="evidence" value="ECO:0007669"/>
    <property type="project" value="UniProtKB-UniRule"/>
</dbReference>
<comment type="similarity">
    <text evidence="3">Belongs to the AB hydrolase superfamily. MenH family.</text>
</comment>
<dbReference type="UniPathway" id="UPA00079"/>
<dbReference type="InterPro" id="IPR029058">
    <property type="entry name" value="AB_hydrolase_fold"/>
</dbReference>
<protein>
    <recommendedName>
        <fullName evidence="3">Putative 2-succinyl-6-hydroxy-2,4-cyclohexadiene-1-carboxylate synthase</fullName>
        <shortName evidence="3">SHCHC synthase</shortName>
        <ecNumber evidence="3">4.2.99.20</ecNumber>
    </recommendedName>
</protein>
<dbReference type="OrthoDB" id="9808398at2"/>
<dbReference type="GO" id="GO:0070205">
    <property type="term" value="F:2-succinyl-6-hydroxy-2,4-cyclohexadiene-1-carboxylate synthase activity"/>
    <property type="evidence" value="ECO:0007669"/>
    <property type="project" value="UniProtKB-UniRule"/>
</dbReference>
<dbReference type="NCBIfam" id="TIGR03695">
    <property type="entry name" value="menH_SHCHC"/>
    <property type="match status" value="1"/>
</dbReference>
<dbReference type="EMBL" id="MUYB01000001">
    <property type="protein sequence ID" value="OOS07670.1"/>
    <property type="molecule type" value="Genomic_DNA"/>
</dbReference>
<dbReference type="InterPro" id="IPR022485">
    <property type="entry name" value="SHCHC_synthase_MenH"/>
</dbReference>
<dbReference type="STRING" id="123822.B0188_00230"/>
<feature type="domain" description="AB hydrolase-1" evidence="4">
    <location>
        <begin position="6"/>
        <end position="238"/>
    </location>
</feature>
<comment type="pathway">
    <text evidence="3">Quinol/quinone metabolism; 1,4-dihydroxy-2-naphthoate biosynthesis; 1,4-dihydroxy-2-naphthoate from chorismate: step 3/7.</text>
</comment>
<dbReference type="SUPFAM" id="SSF53474">
    <property type="entry name" value="alpha/beta-Hydrolases"/>
    <property type="match status" value="1"/>
</dbReference>
<dbReference type="EC" id="4.2.99.20" evidence="3"/>
<dbReference type="PANTHER" id="PTHR42916">
    <property type="entry name" value="2-SUCCINYL-5-ENOLPYRUVYL-6-HYDROXY-3-CYCLOHEXENE-1-CARBOXYLATE SYNTHASE"/>
    <property type="match status" value="1"/>
</dbReference>
<dbReference type="Pfam" id="PF00561">
    <property type="entry name" value="Abhydrolase_1"/>
    <property type="match status" value="1"/>
</dbReference>
<dbReference type="NCBIfam" id="NF008340">
    <property type="entry name" value="PRK11126.1"/>
    <property type="match status" value="1"/>
</dbReference>
<evidence type="ECO:0000256" key="3">
    <source>
        <dbReference type="HAMAP-Rule" id="MF_01660"/>
    </source>
</evidence>
<evidence type="ECO:0000313" key="5">
    <source>
        <dbReference type="EMBL" id="OOS07670.1"/>
    </source>
</evidence>
<comment type="function">
    <text evidence="3">Catalyzes a proton abstraction reaction that results in 2,5-elimination of pyruvate from 2-succinyl-5-enolpyruvyl-6-hydroxy-3-cyclohexene-1-carboxylate (SEPHCHC) and the formation of 2-succinyl-6-hydroxy-2,4-cyclohexadiene-1-carboxylate (SHCHC).</text>
</comment>
<name>A0A1T0BBS1_9PAST</name>